<organism evidence="5">
    <name type="scientific">Culicoides sonorensis</name>
    <name type="common">Biting midge</name>
    <dbReference type="NCBI Taxonomy" id="179676"/>
    <lineage>
        <taxon>Eukaryota</taxon>
        <taxon>Metazoa</taxon>
        <taxon>Ecdysozoa</taxon>
        <taxon>Arthropoda</taxon>
        <taxon>Hexapoda</taxon>
        <taxon>Insecta</taxon>
        <taxon>Pterygota</taxon>
        <taxon>Neoptera</taxon>
        <taxon>Endopterygota</taxon>
        <taxon>Diptera</taxon>
        <taxon>Nematocera</taxon>
        <taxon>Chironomoidea</taxon>
        <taxon>Ceratopogonidae</taxon>
        <taxon>Ceratopogoninae</taxon>
        <taxon>Culicoides</taxon>
        <taxon>Monoculicoides</taxon>
    </lineage>
</organism>
<accession>A0A336M7W9</accession>
<dbReference type="GO" id="GO:0008017">
    <property type="term" value="F:microtubule binding"/>
    <property type="evidence" value="ECO:0007669"/>
    <property type="project" value="InterPro"/>
</dbReference>
<dbReference type="VEuPathDB" id="VectorBase:CSON013406"/>
<dbReference type="InterPro" id="IPR009829">
    <property type="entry name" value="SKA1"/>
</dbReference>
<dbReference type="GO" id="GO:0031110">
    <property type="term" value="P:regulation of microtubule polymerization or depolymerization"/>
    <property type="evidence" value="ECO:0007669"/>
    <property type="project" value="TreeGrafter"/>
</dbReference>
<evidence type="ECO:0000256" key="2">
    <source>
        <dbReference type="ARBA" id="ARBA00047182"/>
    </source>
</evidence>
<dbReference type="GO" id="GO:0005876">
    <property type="term" value="C:spindle microtubule"/>
    <property type="evidence" value="ECO:0007669"/>
    <property type="project" value="TreeGrafter"/>
</dbReference>
<dbReference type="PANTHER" id="PTHR28573">
    <property type="entry name" value="SPINDLE AND KINETOCHORE-ASSOCIATED PROTEIN 1"/>
    <property type="match status" value="1"/>
</dbReference>
<dbReference type="GO" id="GO:0007059">
    <property type="term" value="P:chromosome segregation"/>
    <property type="evidence" value="ECO:0007669"/>
    <property type="project" value="InterPro"/>
</dbReference>
<evidence type="ECO:0000256" key="1">
    <source>
        <dbReference type="ARBA" id="ARBA00006836"/>
    </source>
</evidence>
<dbReference type="GO" id="GO:0000940">
    <property type="term" value="C:outer kinetochore"/>
    <property type="evidence" value="ECO:0007669"/>
    <property type="project" value="TreeGrafter"/>
</dbReference>
<dbReference type="EMBL" id="UFQT01000674">
    <property type="protein sequence ID" value="SSX26412.1"/>
    <property type="molecule type" value="Genomic_DNA"/>
</dbReference>
<sequence>MDQNIEKLCKNLDLIEEKIIVLHEKQQNLESLQNLMELSTEAKLSITALKSELDENLVTLKKHYKTLKKQMEYQQLLILNLMEKVHELQVKQVAPRIALHPIADSQNVNPNTKSSIPVQLQFLDFEAHISVEDFAAIPSYMKGRESLDELRSFLEQTLITCFTDKYTLMCKKRDAVRNPHDIEMWKVYNQQKGDFPHKYFITEGDLSRKLGKLVDKKINNKLQMLRHLNIIKEIRKVPSLLNLSFEGNAPFDMSCVQMLPHQDHVEKSPNCASHTTKLFGLSIAYPYSNPSTASSDNIEWASSNLPPKPPFIAFNGMNISFVFWSTNIACLCEKVPRPISSPLIRTL</sequence>
<dbReference type="GO" id="GO:0051301">
    <property type="term" value="P:cell division"/>
    <property type="evidence" value="ECO:0007669"/>
    <property type="project" value="InterPro"/>
</dbReference>
<keyword evidence="4" id="KW-0175">Coiled coil</keyword>
<proteinExistence type="inferred from homology"/>
<dbReference type="Pfam" id="PF07160">
    <property type="entry name" value="SKA1"/>
    <property type="match status" value="1"/>
</dbReference>
<dbReference type="AlphaFoldDB" id="A0A336M7W9"/>
<gene>
    <name evidence="5" type="primary">CSON013406</name>
</gene>
<dbReference type="Gene3D" id="1.10.10.1890">
    <property type="entry name" value="Ska1 microtubule binding domain-like"/>
    <property type="match status" value="1"/>
</dbReference>
<dbReference type="GO" id="GO:0072686">
    <property type="term" value="C:mitotic spindle"/>
    <property type="evidence" value="ECO:0007669"/>
    <property type="project" value="TreeGrafter"/>
</dbReference>
<feature type="coiled-coil region" evidence="4">
    <location>
        <begin position="15"/>
        <end position="70"/>
    </location>
</feature>
<dbReference type="GO" id="GO:0000278">
    <property type="term" value="P:mitotic cell cycle"/>
    <property type="evidence" value="ECO:0007669"/>
    <property type="project" value="TreeGrafter"/>
</dbReference>
<protein>
    <recommendedName>
        <fullName evidence="2">SKA complex subunit 1</fullName>
    </recommendedName>
    <alternativeName>
        <fullName evidence="3">Spindle and kinetochore-associated protein 1</fullName>
    </alternativeName>
</protein>
<dbReference type="InterPro" id="IPR042031">
    <property type="entry name" value="SKA1_MBD_sf"/>
</dbReference>
<evidence type="ECO:0000256" key="3">
    <source>
        <dbReference type="ARBA" id="ARBA00047202"/>
    </source>
</evidence>
<comment type="similarity">
    <text evidence="1">Belongs to the SKA1 family.</text>
</comment>
<name>A0A336M7W9_CULSO</name>
<evidence type="ECO:0000256" key="4">
    <source>
        <dbReference type="SAM" id="Coils"/>
    </source>
</evidence>
<reference evidence="5" key="1">
    <citation type="submission" date="2018-07" db="EMBL/GenBank/DDBJ databases">
        <authorList>
            <person name="Quirk P.G."/>
            <person name="Krulwich T.A."/>
        </authorList>
    </citation>
    <scope>NUCLEOTIDE SEQUENCE</scope>
</reference>
<dbReference type="PANTHER" id="PTHR28573:SF1">
    <property type="entry name" value="SPINDLE AND KINETOCHORE-ASSOCIATED PROTEIN 1"/>
    <property type="match status" value="1"/>
</dbReference>
<evidence type="ECO:0000313" key="5">
    <source>
        <dbReference type="EMBL" id="SSX26412.1"/>
    </source>
</evidence>